<gene>
    <name evidence="6" type="ORF">FRV6_02751</name>
</gene>
<keyword evidence="1" id="KW-0677">Repeat</keyword>
<dbReference type="VEuPathDB" id="FungiDB:HZS61_001845"/>
<dbReference type="InterPro" id="IPR031350">
    <property type="entry name" value="Goodbye_dom"/>
</dbReference>
<sequence>MAVEINPAGKEHTELARLWRDAFQAYNDAVGEKGLKLDLNGGHLVTSLADVVGAVDTSKRSFQKWRNNGGNWDKAVHFIGKNLDYAQRIGDQIASSATAAFPPASAIWTVATYAIKACQAQSKDYDQLLSLIGEAGSFLKTLQIIEDNFPDCDCYAECVTDAFTSLMVVFAIQTKYMWEGRPLKFLHTLVQGSGDAKLSAAYGDVTTAISRLSRANGLMTVRNTQDIKTLMGTLGEKVDFIHEEMVVYFQDQGRRIEAGFELQELNFQQQHASLASIKRSIKELRSQLAQDNNAEATAQLEKDVATGKSMALNVAKQFFGTPPNPLAKFKELRRSFVAGTDSWLYEDKKYQEWQNGETNFLWITGEPGLGKTHLAYSIIESLRSKTNNDPQSSVAYYFFQESNEPFRSVKSALRSIGLQVVNQNHKLREKLASVASEVSCVTWSLFNIWQWTIDLLYKEPSNDRLFLVIDSIEQANPDEANELLAYMEGTVDSKQKIKVVFTGNDSEILSMWREYRVTKHLATISIDPSTAQSGIMKLLDSRFESLPRLSRFSDYAKAEIAKAMKVRKYGLQYTDRILQYLDCKGLERPAMRSLTELPGDLPCFYNNVLTTCSHDLKEQERRALKLLFAWIAFAERPLILEEAYSLLKLKLGKSIDLEMEVTGRCSSILDMSSTLVWEERIQEMQRKAVVQKDSNVESTSDDGADKFLCRDKYQPDSSLLVHFQDNTLRKYMRAANVPNSTLQTSPLLSHVDIFTTCAEVLCSPEEPGAPEKTEARQILEKYAANYWMAHFKHIIDIATSKKDGLEGETYTISAPDDLVVRVMQCFSIISSNKNDVVKKLLQHEAGICYDDFDEGVPYDIKLWAQKAIECSQDLLDKEMRLWAQRAVQNPAQVLQPLARGHVIHWFTEIHEDTASRAFKLAWKAFATRELDIGPLPEEKDDSWFYKENDAEDSEDDDDTSEEEDIPSCEQELISAFEDVEVGPSGYRAMGLALLSEWPFDALEQFTKSLKLCKTDIDIFATLSVMAGCLQRIDDQDEDAYDMACQALALDRSGLNKEYDDLLHTALIVRATYESSHDMLEDAVKSLEEAMTVYSGDQRKTSRDFSMLLRTLDKLSRHEDILTKIVDWGPMRLAVTAEDWDEVNLWYQKAAMQTGQEHVMIKTYELLVQELAPFEWASPTRYQFALGCRRSIGDVAKAKSLLYEILDADNCIDPATDTISDSIPYLARRELAEIIYEEFIQATSSSQKRDSLAEIEGLAVRKLGNAHLTSDLQSNYLKRPEATILARMYRRFGPLDKFEETLTEAFNDCLVSLKDQNPWNDSDTLRELCNVLACLPGLQREAAIALSAQFYHLDKELMIKSLDLISRKKENDEGIGIEDGSDGAWEDTDDDSEAQDGDVNAADSNHKYLGEMPQGLGNKDRIRALLDNDTIDEFDITGHRGIRCGGYCLDNPGDITSWNQTAMYRCVICTDCDWCEACYLKRIYNSGSPDGERWRTYCGGRHEFIRAPVEGWMGIKDGKIEMKDKEPEEFREWLGRLEREKWPRAWQEFWKG</sequence>
<dbReference type="PANTHER" id="PTHR10039">
    <property type="entry name" value="AMELOGENIN"/>
    <property type="match status" value="1"/>
</dbReference>
<name>A0A2H3SPZ4_FUSOX</name>
<evidence type="ECO:0000313" key="7">
    <source>
        <dbReference type="Proteomes" id="UP000219369"/>
    </source>
</evidence>
<dbReference type="Proteomes" id="UP000219369">
    <property type="component" value="Unassembled WGS sequence"/>
</dbReference>
<dbReference type="PANTHER" id="PTHR10039:SF17">
    <property type="entry name" value="FUNGAL STAND N-TERMINAL GOODBYE DOMAIN-CONTAINING PROTEIN-RELATED"/>
    <property type="match status" value="1"/>
</dbReference>
<feature type="compositionally biased region" description="Acidic residues" evidence="3">
    <location>
        <begin position="1372"/>
        <end position="1395"/>
    </location>
</feature>
<reference evidence="7" key="1">
    <citation type="submission" date="2016-09" db="EMBL/GenBank/DDBJ databases">
        <authorList>
            <person name="Guldener U."/>
        </authorList>
    </citation>
    <scope>NUCLEOTIDE SEQUENCE [LARGE SCALE GENOMIC DNA]</scope>
    <source>
        <strain evidence="7">V64-1</strain>
    </source>
</reference>
<dbReference type="OrthoDB" id="448455at2759"/>
<dbReference type="VEuPathDB" id="FungiDB:FOZG_17482"/>
<feature type="domain" description="Fungal STAND N-terminal Goodbye" evidence="4">
    <location>
        <begin position="19"/>
        <end position="144"/>
    </location>
</feature>
<feature type="compositionally biased region" description="Acidic residues" evidence="3">
    <location>
        <begin position="949"/>
        <end position="966"/>
    </location>
</feature>
<evidence type="ECO:0000256" key="2">
    <source>
        <dbReference type="SAM" id="Coils"/>
    </source>
</evidence>
<dbReference type="InterPro" id="IPR027417">
    <property type="entry name" value="P-loop_NTPase"/>
</dbReference>
<proteinExistence type="predicted"/>
<dbReference type="VEuPathDB" id="FungiDB:FOXG_04843"/>
<feature type="coiled-coil region" evidence="2">
    <location>
        <begin position="274"/>
        <end position="301"/>
    </location>
</feature>
<evidence type="ECO:0000313" key="6">
    <source>
        <dbReference type="EMBL" id="SCO78538.1"/>
    </source>
</evidence>
<feature type="region of interest" description="Disordered" evidence="3">
    <location>
        <begin position="1372"/>
        <end position="1403"/>
    </location>
</feature>
<dbReference type="InterPro" id="IPR056884">
    <property type="entry name" value="NPHP3-like_N"/>
</dbReference>
<dbReference type="Gene3D" id="3.40.50.300">
    <property type="entry name" value="P-loop containing nucleotide triphosphate hydrolases"/>
    <property type="match status" value="1"/>
</dbReference>
<dbReference type="Pfam" id="PF24883">
    <property type="entry name" value="NPHP3_N"/>
    <property type="match status" value="1"/>
</dbReference>
<evidence type="ECO:0000259" key="4">
    <source>
        <dbReference type="Pfam" id="PF17109"/>
    </source>
</evidence>
<feature type="domain" description="Nephrocystin 3-like N-terminal" evidence="5">
    <location>
        <begin position="339"/>
        <end position="502"/>
    </location>
</feature>
<dbReference type="Pfam" id="PF17109">
    <property type="entry name" value="Goodbye"/>
    <property type="match status" value="1"/>
</dbReference>
<dbReference type="VEuPathDB" id="FungiDB:FOMG_02376"/>
<keyword evidence="2" id="KW-0175">Coiled coil</keyword>
<evidence type="ECO:0000256" key="1">
    <source>
        <dbReference type="ARBA" id="ARBA00022737"/>
    </source>
</evidence>
<evidence type="ECO:0000259" key="5">
    <source>
        <dbReference type="Pfam" id="PF24883"/>
    </source>
</evidence>
<organism evidence="6 7">
    <name type="scientific">Fusarium oxysporum</name>
    <name type="common">Fusarium vascular wilt</name>
    <dbReference type="NCBI Taxonomy" id="5507"/>
    <lineage>
        <taxon>Eukaryota</taxon>
        <taxon>Fungi</taxon>
        <taxon>Dikarya</taxon>
        <taxon>Ascomycota</taxon>
        <taxon>Pezizomycotina</taxon>
        <taxon>Sordariomycetes</taxon>
        <taxon>Hypocreomycetidae</taxon>
        <taxon>Hypocreales</taxon>
        <taxon>Nectriaceae</taxon>
        <taxon>Fusarium</taxon>
        <taxon>Fusarium oxysporum species complex</taxon>
    </lineage>
</organism>
<dbReference type="VEuPathDB" id="FungiDB:FOC4_g10013216"/>
<feature type="region of interest" description="Disordered" evidence="3">
    <location>
        <begin position="939"/>
        <end position="967"/>
    </location>
</feature>
<dbReference type="VEuPathDB" id="FungiDB:FOIG_09489"/>
<evidence type="ECO:0008006" key="8">
    <source>
        <dbReference type="Google" id="ProtNLM"/>
    </source>
</evidence>
<evidence type="ECO:0000256" key="3">
    <source>
        <dbReference type="SAM" id="MobiDB-lite"/>
    </source>
</evidence>
<dbReference type="EMBL" id="FMJY01000002">
    <property type="protein sequence ID" value="SCO78538.1"/>
    <property type="molecule type" value="Genomic_DNA"/>
</dbReference>
<protein>
    <recommendedName>
        <fullName evidence="8">Vegetative incompatibility protein HET-E-1</fullName>
    </recommendedName>
</protein>
<dbReference type="VEuPathDB" id="FungiDB:FOC1_g10003814"/>
<dbReference type="SUPFAM" id="SSF52540">
    <property type="entry name" value="P-loop containing nucleoside triphosphate hydrolases"/>
    <property type="match status" value="1"/>
</dbReference>
<accession>A0A2H3SPZ4</accession>